<reference evidence="10" key="1">
    <citation type="submission" date="2019-07" db="EMBL/GenBank/DDBJ databases">
        <authorList>
            <person name="Palmer J.M."/>
        </authorList>
    </citation>
    <scope>NUCLEOTIDE SEQUENCE</scope>
    <source>
        <strain evidence="10">PC9</strain>
    </source>
</reference>
<organism evidence="10 11">
    <name type="scientific">Pleurotus ostreatus</name>
    <name type="common">Oyster mushroom</name>
    <name type="synonym">White-rot fungus</name>
    <dbReference type="NCBI Taxonomy" id="5322"/>
    <lineage>
        <taxon>Eukaryota</taxon>
        <taxon>Fungi</taxon>
        <taxon>Dikarya</taxon>
        <taxon>Basidiomycota</taxon>
        <taxon>Agaricomycotina</taxon>
        <taxon>Agaricomycetes</taxon>
        <taxon>Agaricomycetidae</taxon>
        <taxon>Agaricales</taxon>
        <taxon>Pleurotineae</taxon>
        <taxon>Pleurotaceae</taxon>
        <taxon>Pleurotus</taxon>
    </lineage>
</organism>
<feature type="signal peptide" evidence="9">
    <location>
        <begin position="1"/>
        <end position="16"/>
    </location>
</feature>
<gene>
    <name evidence="10" type="ORF">PC9H_011384</name>
</gene>
<proteinExistence type="inferred from homology"/>
<protein>
    <recommendedName>
        <fullName evidence="12">Cytochrome P450</fullName>
    </recommendedName>
</protein>
<evidence type="ECO:0000256" key="2">
    <source>
        <dbReference type="ARBA" id="ARBA00010617"/>
    </source>
</evidence>
<dbReference type="Pfam" id="PF00067">
    <property type="entry name" value="p450"/>
    <property type="match status" value="1"/>
</dbReference>
<dbReference type="PROSITE" id="PS00086">
    <property type="entry name" value="CYTOCHROME_P450"/>
    <property type="match status" value="1"/>
</dbReference>
<dbReference type="PRINTS" id="PR00465">
    <property type="entry name" value="EP450IV"/>
</dbReference>
<dbReference type="InterPro" id="IPR002403">
    <property type="entry name" value="Cyt_P450_E_grp-IV"/>
</dbReference>
<evidence type="ECO:0000256" key="3">
    <source>
        <dbReference type="ARBA" id="ARBA00022723"/>
    </source>
</evidence>
<evidence type="ECO:0000256" key="5">
    <source>
        <dbReference type="ARBA" id="ARBA00023004"/>
    </source>
</evidence>
<keyword evidence="4 8" id="KW-0560">Oxidoreductase</keyword>
<dbReference type="GO" id="GO:0005506">
    <property type="term" value="F:iron ion binding"/>
    <property type="evidence" value="ECO:0007669"/>
    <property type="project" value="InterPro"/>
</dbReference>
<keyword evidence="5 7" id="KW-0408">Iron</keyword>
<dbReference type="InterPro" id="IPR036396">
    <property type="entry name" value="Cyt_P450_sf"/>
</dbReference>
<evidence type="ECO:0000313" key="11">
    <source>
        <dbReference type="Proteomes" id="UP000623687"/>
    </source>
</evidence>
<evidence type="ECO:0000256" key="9">
    <source>
        <dbReference type="SAM" id="SignalP"/>
    </source>
</evidence>
<keyword evidence="3 7" id="KW-0479">Metal-binding</keyword>
<dbReference type="PANTHER" id="PTHR46206:SF1">
    <property type="entry name" value="P450, PUTATIVE (EUROFUNG)-RELATED"/>
    <property type="match status" value="1"/>
</dbReference>
<dbReference type="GO" id="GO:0016705">
    <property type="term" value="F:oxidoreductase activity, acting on paired donors, with incorporation or reduction of molecular oxygen"/>
    <property type="evidence" value="ECO:0007669"/>
    <property type="project" value="InterPro"/>
</dbReference>
<evidence type="ECO:0000256" key="8">
    <source>
        <dbReference type="RuleBase" id="RU000461"/>
    </source>
</evidence>
<keyword evidence="7 8" id="KW-0349">Heme</keyword>
<evidence type="ECO:0000256" key="4">
    <source>
        <dbReference type="ARBA" id="ARBA00023002"/>
    </source>
</evidence>
<dbReference type="RefSeq" id="XP_036626724.1">
    <property type="nucleotide sequence ID" value="XM_036780869.1"/>
</dbReference>
<dbReference type="PANTHER" id="PTHR46206">
    <property type="entry name" value="CYTOCHROME P450"/>
    <property type="match status" value="1"/>
</dbReference>
<dbReference type="SUPFAM" id="SSF48264">
    <property type="entry name" value="Cytochrome P450"/>
    <property type="match status" value="1"/>
</dbReference>
<dbReference type="OrthoDB" id="1844152at2759"/>
<evidence type="ECO:0000256" key="7">
    <source>
        <dbReference type="PIRSR" id="PIRSR602403-1"/>
    </source>
</evidence>
<comment type="similarity">
    <text evidence="2 8">Belongs to the cytochrome P450 family.</text>
</comment>
<dbReference type="Proteomes" id="UP000623687">
    <property type="component" value="Unassembled WGS sequence"/>
</dbReference>
<keyword evidence="11" id="KW-1185">Reference proteome</keyword>
<sequence length="508" mass="57301">MLLSLVILAAIVAVSAQALRRHISLRHIPAAGHGGIFSSYITSLRFTINAESVLYDGYKKYKGRIFKVAQMDRWIAFASGDALLENLRTAPEHVLSMEAAMVDLLQSDYTLGEEIRRDAYHVGVIRHILSKNLAVILPEILDEMVSATDDLIRTNLSKDIWVPIRATETFSKIVCRATNRAFIGLPLCRDEEYCSVNLQFTNHVVFGTVFTGMFPSFLKPVAGQIWSKVYGLQERLLRTIRPIISERRHHIQEYGPSYPDKPNDMLSWLMDAATPGHCQTDESLAVRMLNVNFLALHTTSSTFVHALYHLASKPTYINILREELIDNLGPNRLRSANDWVSDKLEKCWKLDSFFKESQRLNGMGAMSLPRKVMVPFTFSDGTVLPPGIIVAAAPTATHRDESLYNNAAEFDGLRFSKTRENLVMQGKSDKIEEERLRLTSTHNYLSFGGGRHACPGRFFASTILKSMMAHVILNYDVKLESGQRPADEWYGPMCMPSRKAKVLFKALE</sequence>
<dbReference type="GO" id="GO:0004497">
    <property type="term" value="F:monooxygenase activity"/>
    <property type="evidence" value="ECO:0007669"/>
    <property type="project" value="UniProtKB-KW"/>
</dbReference>
<dbReference type="AlphaFoldDB" id="A0A8H7DMP9"/>
<keyword evidence="6 8" id="KW-0503">Monooxygenase</keyword>
<evidence type="ECO:0000313" key="10">
    <source>
        <dbReference type="EMBL" id="KAF7420866.1"/>
    </source>
</evidence>
<feature type="chain" id="PRO_5034889510" description="Cytochrome P450" evidence="9">
    <location>
        <begin position="17"/>
        <end position="508"/>
    </location>
</feature>
<comment type="cofactor">
    <cofactor evidence="1 7">
        <name>heme</name>
        <dbReference type="ChEBI" id="CHEBI:30413"/>
    </cofactor>
</comment>
<evidence type="ECO:0000256" key="6">
    <source>
        <dbReference type="ARBA" id="ARBA00023033"/>
    </source>
</evidence>
<dbReference type="InterPro" id="IPR001128">
    <property type="entry name" value="Cyt_P450"/>
</dbReference>
<keyword evidence="9" id="KW-0732">Signal</keyword>
<feature type="binding site" description="axial binding residue" evidence="7">
    <location>
        <position position="454"/>
    </location>
    <ligand>
        <name>heme</name>
        <dbReference type="ChEBI" id="CHEBI:30413"/>
    </ligand>
    <ligandPart>
        <name>Fe</name>
        <dbReference type="ChEBI" id="CHEBI:18248"/>
    </ligandPart>
</feature>
<dbReference type="EMBL" id="JACETU010000009">
    <property type="protein sequence ID" value="KAF7420866.1"/>
    <property type="molecule type" value="Genomic_DNA"/>
</dbReference>
<dbReference type="GeneID" id="59381202"/>
<dbReference type="VEuPathDB" id="FungiDB:PC9H_011384"/>
<evidence type="ECO:0000256" key="1">
    <source>
        <dbReference type="ARBA" id="ARBA00001971"/>
    </source>
</evidence>
<evidence type="ECO:0008006" key="12">
    <source>
        <dbReference type="Google" id="ProtNLM"/>
    </source>
</evidence>
<dbReference type="GO" id="GO:0020037">
    <property type="term" value="F:heme binding"/>
    <property type="evidence" value="ECO:0007669"/>
    <property type="project" value="InterPro"/>
</dbReference>
<dbReference type="Gene3D" id="1.10.630.10">
    <property type="entry name" value="Cytochrome P450"/>
    <property type="match status" value="1"/>
</dbReference>
<name>A0A8H7DMP9_PLEOS</name>
<comment type="caution">
    <text evidence="10">The sequence shown here is derived from an EMBL/GenBank/DDBJ whole genome shotgun (WGS) entry which is preliminary data.</text>
</comment>
<dbReference type="CDD" id="cd11041">
    <property type="entry name" value="CYP503A1-like"/>
    <property type="match status" value="1"/>
</dbReference>
<accession>A0A8H7DMP9</accession>
<dbReference type="InterPro" id="IPR017972">
    <property type="entry name" value="Cyt_P450_CS"/>
</dbReference>